<keyword evidence="3 6" id="KW-0812">Transmembrane</keyword>
<dbReference type="GO" id="GO:0003341">
    <property type="term" value="P:cilium movement"/>
    <property type="evidence" value="ECO:0007669"/>
    <property type="project" value="Ensembl"/>
</dbReference>
<dbReference type="GO" id="GO:0005886">
    <property type="term" value="C:plasma membrane"/>
    <property type="evidence" value="ECO:0007669"/>
    <property type="project" value="InterPro"/>
</dbReference>
<comment type="similarity">
    <text evidence="2 6">Belongs to the TMC family.</text>
</comment>
<feature type="transmembrane region" description="Helical" evidence="6">
    <location>
        <begin position="443"/>
        <end position="468"/>
    </location>
</feature>
<name>A0A3Q2Y6R8_HIPCM</name>
<dbReference type="PANTHER" id="PTHR23302:SF5">
    <property type="entry name" value="TRANSMEMBRANE CHANNEL-LIKE PROTEIN 5"/>
    <property type="match status" value="1"/>
</dbReference>
<dbReference type="PANTHER" id="PTHR23302">
    <property type="entry name" value="TRANSMEMBRANE CHANNEL-RELATED"/>
    <property type="match status" value="1"/>
</dbReference>
<feature type="domain" description="TMC" evidence="7">
    <location>
        <begin position="381"/>
        <end position="487"/>
    </location>
</feature>
<dbReference type="GeneTree" id="ENSGT01050000244894"/>
<evidence type="ECO:0000259" key="7">
    <source>
        <dbReference type="Pfam" id="PF07810"/>
    </source>
</evidence>
<dbReference type="OMA" id="SLPHAYF"/>
<dbReference type="InterPro" id="IPR012496">
    <property type="entry name" value="TMC_dom"/>
</dbReference>
<evidence type="ECO:0000256" key="2">
    <source>
        <dbReference type="ARBA" id="ARBA00006510"/>
    </source>
</evidence>
<feature type="transmembrane region" description="Helical" evidence="6">
    <location>
        <begin position="182"/>
        <end position="204"/>
    </location>
</feature>
<accession>A0A3Q2Y6R8</accession>
<evidence type="ECO:0000256" key="4">
    <source>
        <dbReference type="ARBA" id="ARBA00022989"/>
    </source>
</evidence>
<feature type="transmembrane region" description="Helical" evidence="6">
    <location>
        <begin position="316"/>
        <end position="336"/>
    </location>
</feature>
<dbReference type="STRING" id="109280.ENSHCOP00000013291"/>
<dbReference type="AlphaFoldDB" id="A0A3Q2Y6R8"/>
<keyword evidence="9" id="KW-1185">Reference proteome</keyword>
<dbReference type="Proteomes" id="UP000264820">
    <property type="component" value="Unplaced"/>
</dbReference>
<evidence type="ECO:0000256" key="6">
    <source>
        <dbReference type="RuleBase" id="RU310713"/>
    </source>
</evidence>
<proteinExistence type="inferred from homology"/>
<evidence type="ECO:0000256" key="3">
    <source>
        <dbReference type="ARBA" id="ARBA00022692"/>
    </source>
</evidence>
<sequence length="638" mass="73899">STRERIKAIRDLPMSFQEKKHIRLFRTNITGEFVYKIIIHLRTLVVLKSTPRDYMPWVSYSVSLQFLRRCGYSIRSIRQTLELWQGIMKEIGGKFGTSVLTYFLFLKWLLMFNIFSFLVNFGFITIPLLVYDISPNIPPNVGFGGLEILTGAVSGYFNYTAMYYGGYSNETLVDLVEYNMQLAYFFTIAIYMVLCGIALITSMANSFKTNYMLADQVSNSAWQLLCSWDFNIINERAVRQRKNNLSVQLKVNFVQYKPFQFENILFDHIGIHLGSWLLSTGMAVGCAHQQPFLCPLSLQNTTDASNWSLLQEAETLLVPFVVSSMNLVVPLFYSLFNKFEQYSSQRRQIYTLLLRNVLLKMFILGVLCYYWMKVVPQKFSCWESMVGQALYRLVIFDFFFLMLGSFFGEFLSNMIGTKFLPRLGVPEFDVARNVLELIYAQTLVWIGIYFSPLLPAIQIVKLFVLFFIKKVSLTHNCQPPRRTGRAAQMQTIFIALLFFPFFVGALSIVAYTAWRLTPSQQCGPFRGLNNTFSVVGIWIDGMEDNPGSKGAIWIYDNVIKSEIAYFLGTLIILIIIYIFWQVSQGRKHLIGRLRQLIANEGKDKSFLLEKLQNLQKSCRHKKQKQKNRNKVHFYRTIC</sequence>
<feature type="transmembrane region" description="Helical" evidence="6">
    <location>
        <begin position="563"/>
        <end position="580"/>
    </location>
</feature>
<feature type="transmembrane region" description="Helical" evidence="6">
    <location>
        <begin position="489"/>
        <end position="514"/>
    </location>
</feature>
<feature type="transmembrane region" description="Helical" evidence="6">
    <location>
        <begin position="108"/>
        <end position="130"/>
    </location>
</feature>
<feature type="transmembrane region" description="Helical" evidence="6">
    <location>
        <begin position="393"/>
        <end position="415"/>
    </location>
</feature>
<organism evidence="8 9">
    <name type="scientific">Hippocampus comes</name>
    <name type="common">Tiger tail seahorse</name>
    <dbReference type="NCBI Taxonomy" id="109280"/>
    <lineage>
        <taxon>Eukaryota</taxon>
        <taxon>Metazoa</taxon>
        <taxon>Chordata</taxon>
        <taxon>Craniata</taxon>
        <taxon>Vertebrata</taxon>
        <taxon>Euteleostomi</taxon>
        <taxon>Actinopterygii</taxon>
        <taxon>Neopterygii</taxon>
        <taxon>Teleostei</taxon>
        <taxon>Neoteleostei</taxon>
        <taxon>Acanthomorphata</taxon>
        <taxon>Syngnathiaria</taxon>
        <taxon>Syngnathiformes</taxon>
        <taxon>Syngnathoidei</taxon>
        <taxon>Syngnathidae</taxon>
        <taxon>Hippocampus</taxon>
    </lineage>
</organism>
<dbReference type="GO" id="GO:0005737">
    <property type="term" value="C:cytoplasm"/>
    <property type="evidence" value="ECO:0007669"/>
    <property type="project" value="Ensembl"/>
</dbReference>
<evidence type="ECO:0000313" key="8">
    <source>
        <dbReference type="Ensembl" id="ENSHCOP00000013291.1"/>
    </source>
</evidence>
<evidence type="ECO:0000313" key="9">
    <source>
        <dbReference type="Proteomes" id="UP000264820"/>
    </source>
</evidence>
<reference evidence="8" key="2">
    <citation type="submission" date="2025-09" db="UniProtKB">
        <authorList>
            <consortium name="Ensembl"/>
        </authorList>
    </citation>
    <scope>IDENTIFICATION</scope>
</reference>
<dbReference type="GO" id="GO:0008381">
    <property type="term" value="F:mechanosensitive monoatomic ion channel activity"/>
    <property type="evidence" value="ECO:0007669"/>
    <property type="project" value="TreeGrafter"/>
</dbReference>
<evidence type="ECO:0000256" key="5">
    <source>
        <dbReference type="ARBA" id="ARBA00023136"/>
    </source>
</evidence>
<keyword evidence="5 6" id="KW-0472">Membrane</keyword>
<protein>
    <recommendedName>
        <fullName evidence="6">Transmembrane channel-like protein</fullName>
    </recommendedName>
</protein>
<dbReference type="Pfam" id="PF07810">
    <property type="entry name" value="TMC"/>
    <property type="match status" value="1"/>
</dbReference>
<reference evidence="8" key="1">
    <citation type="submission" date="2025-08" db="UniProtKB">
        <authorList>
            <consortium name="Ensembl"/>
        </authorList>
    </citation>
    <scope>IDENTIFICATION</scope>
</reference>
<comment type="subcellular location">
    <subcellularLocation>
        <location evidence="1 6">Membrane</location>
        <topology evidence="1 6">Multi-pass membrane protein</topology>
    </subcellularLocation>
</comment>
<dbReference type="Ensembl" id="ENSHCOT00000020567.1">
    <property type="protein sequence ID" value="ENSHCOP00000013291.1"/>
    <property type="gene ID" value="ENSHCOG00000016449.1"/>
</dbReference>
<evidence type="ECO:0000256" key="1">
    <source>
        <dbReference type="ARBA" id="ARBA00004141"/>
    </source>
</evidence>
<dbReference type="InterPro" id="IPR038900">
    <property type="entry name" value="TMC"/>
</dbReference>
<keyword evidence="4 6" id="KW-1133">Transmembrane helix</keyword>
<feature type="transmembrane region" description="Helical" evidence="6">
    <location>
        <begin position="348"/>
        <end position="372"/>
    </location>
</feature>